<dbReference type="Pfam" id="PF10262">
    <property type="entry name" value="Rdx"/>
    <property type="match status" value="1"/>
</dbReference>
<dbReference type="Ensembl" id="ENSEBUT00000015036.1">
    <property type="protein sequence ID" value="ENSEBUP00000014460.1"/>
    <property type="gene ID" value="ENSEBUG00000009114.1"/>
</dbReference>
<accession>A0A8C4QG27</accession>
<name>A0A8C4QG27_EPTBU</name>
<proteinExistence type="inferred from homology"/>
<keyword evidence="5" id="KW-0712">Selenocysteine</keyword>
<evidence type="ECO:0000256" key="2">
    <source>
        <dbReference type="ARBA" id="ARBA00022729"/>
    </source>
</evidence>
<dbReference type="OMA" id="TPAFYTW"/>
<keyword evidence="2 5" id="KW-0732">Signal</keyword>
<feature type="signal peptide" evidence="5">
    <location>
        <begin position="1"/>
        <end position="23"/>
    </location>
</feature>
<dbReference type="InterPro" id="IPR011893">
    <property type="entry name" value="Selenoprotein_Rdx-typ"/>
</dbReference>
<dbReference type="NCBIfam" id="TIGR02174">
    <property type="entry name" value="CXXU_selWTH"/>
    <property type="match status" value="1"/>
</dbReference>
<keyword evidence="3 5" id="KW-0676">Redox-active center</keyword>
<feature type="chain" id="PRO_5034561437" description="Selenoprotein T" evidence="5">
    <location>
        <begin position="24"/>
        <end position="116"/>
    </location>
</feature>
<protein>
    <recommendedName>
        <fullName evidence="5">Selenoprotein T</fullName>
    </recommendedName>
</protein>
<comment type="similarity">
    <text evidence="1 5">Belongs to the SelWTH family. Selenoprotein T subfamily.</text>
</comment>
<evidence type="ECO:0000256" key="3">
    <source>
        <dbReference type="ARBA" id="ARBA00023284"/>
    </source>
</evidence>
<dbReference type="InterPro" id="IPR036249">
    <property type="entry name" value="Thioredoxin-like_sf"/>
</dbReference>
<sequence length="116" mass="12679">HCPTCASVLSVLKVMLIVLVVSGRNPFPLLGLDTPNAWNWSQNNKIYACLMIFFLTNMIENQCLSTGAFEVVFNDVPIWSKLQSGRVPSLPELAQILDNHLAMGGQASPSNTHGPQ</sequence>
<dbReference type="GO" id="GO:0005789">
    <property type="term" value="C:endoplasmic reticulum membrane"/>
    <property type="evidence" value="ECO:0007669"/>
    <property type="project" value="TreeGrafter"/>
</dbReference>
<keyword evidence="7" id="KW-1185">Reference proteome</keyword>
<reference evidence="6" key="1">
    <citation type="submission" date="2025-08" db="UniProtKB">
        <authorList>
            <consortium name="Ensembl"/>
        </authorList>
    </citation>
    <scope>IDENTIFICATION</scope>
</reference>
<evidence type="ECO:0000256" key="5">
    <source>
        <dbReference type="RuleBase" id="RU362086"/>
    </source>
</evidence>
<dbReference type="SUPFAM" id="SSF52833">
    <property type="entry name" value="Thioredoxin-like"/>
    <property type="match status" value="1"/>
</dbReference>
<organism evidence="6 7">
    <name type="scientific">Eptatretus burgeri</name>
    <name type="common">Inshore hagfish</name>
    <dbReference type="NCBI Taxonomy" id="7764"/>
    <lineage>
        <taxon>Eukaryota</taxon>
        <taxon>Metazoa</taxon>
        <taxon>Chordata</taxon>
        <taxon>Craniata</taxon>
        <taxon>Vertebrata</taxon>
        <taxon>Cyclostomata</taxon>
        <taxon>Myxini</taxon>
        <taxon>Myxiniformes</taxon>
        <taxon>Myxinidae</taxon>
        <taxon>Eptatretinae</taxon>
        <taxon>Eptatretus</taxon>
    </lineage>
</organism>
<dbReference type="Proteomes" id="UP000694388">
    <property type="component" value="Unplaced"/>
</dbReference>
<dbReference type="PANTHER" id="PTHR13544">
    <property type="entry name" value="SELENOPROTEIN T"/>
    <property type="match status" value="1"/>
</dbReference>
<dbReference type="GO" id="GO:0045454">
    <property type="term" value="P:cell redox homeostasis"/>
    <property type="evidence" value="ECO:0007669"/>
    <property type="project" value="TreeGrafter"/>
</dbReference>
<dbReference type="AlphaFoldDB" id="A0A8C4QG27"/>
<reference evidence="6" key="2">
    <citation type="submission" date="2025-09" db="UniProtKB">
        <authorList>
            <consortium name="Ensembl"/>
        </authorList>
    </citation>
    <scope>IDENTIFICATION</scope>
</reference>
<evidence type="ECO:0000313" key="7">
    <source>
        <dbReference type="Proteomes" id="UP000694388"/>
    </source>
</evidence>
<evidence type="ECO:0000256" key="1">
    <source>
        <dbReference type="ARBA" id="ARBA00007551"/>
    </source>
</evidence>
<comment type="catalytic activity">
    <reaction evidence="4">
        <text>[thioredoxin]-dithiol + NADP(+) = [thioredoxin]-disulfide + NADPH + H(+)</text>
        <dbReference type="Rhea" id="RHEA:20345"/>
        <dbReference type="Rhea" id="RHEA-COMP:10698"/>
        <dbReference type="Rhea" id="RHEA-COMP:10700"/>
        <dbReference type="ChEBI" id="CHEBI:15378"/>
        <dbReference type="ChEBI" id="CHEBI:29950"/>
        <dbReference type="ChEBI" id="CHEBI:50058"/>
        <dbReference type="ChEBI" id="CHEBI:57783"/>
        <dbReference type="ChEBI" id="CHEBI:58349"/>
        <dbReference type="EC" id="1.8.1.9"/>
    </reaction>
</comment>
<dbReference type="GeneTree" id="ENSGT00390000011725"/>
<dbReference type="InterPro" id="IPR019389">
    <property type="entry name" value="Selenoprotein_T"/>
</dbReference>
<dbReference type="GO" id="GO:0004791">
    <property type="term" value="F:thioredoxin-disulfide reductase (NADPH) activity"/>
    <property type="evidence" value="ECO:0007669"/>
    <property type="project" value="UniProtKB-EC"/>
</dbReference>
<dbReference type="Gene3D" id="3.40.30.10">
    <property type="entry name" value="Glutaredoxin"/>
    <property type="match status" value="1"/>
</dbReference>
<evidence type="ECO:0000256" key="4">
    <source>
        <dbReference type="ARBA" id="ARBA00048132"/>
    </source>
</evidence>
<evidence type="ECO:0000313" key="6">
    <source>
        <dbReference type="Ensembl" id="ENSEBUP00000014460.1"/>
    </source>
</evidence>
<dbReference type="PANTHER" id="PTHR13544:SF0">
    <property type="entry name" value="THIOREDOXIN REDUCTASE-LIKE SELENOPROTEIN T"/>
    <property type="match status" value="1"/>
</dbReference>